<organism evidence="2 3">
    <name type="scientific">Ditylenchus dipsaci</name>
    <dbReference type="NCBI Taxonomy" id="166011"/>
    <lineage>
        <taxon>Eukaryota</taxon>
        <taxon>Metazoa</taxon>
        <taxon>Ecdysozoa</taxon>
        <taxon>Nematoda</taxon>
        <taxon>Chromadorea</taxon>
        <taxon>Rhabditida</taxon>
        <taxon>Tylenchina</taxon>
        <taxon>Tylenchomorpha</taxon>
        <taxon>Sphaerularioidea</taxon>
        <taxon>Anguinidae</taxon>
        <taxon>Anguininae</taxon>
        <taxon>Ditylenchus</taxon>
    </lineage>
</organism>
<keyword evidence="1" id="KW-1133">Transmembrane helix</keyword>
<keyword evidence="2" id="KW-1185">Reference proteome</keyword>
<proteinExistence type="predicted"/>
<keyword evidence="1" id="KW-0812">Transmembrane</keyword>
<feature type="transmembrane region" description="Helical" evidence="1">
    <location>
        <begin position="69"/>
        <end position="89"/>
    </location>
</feature>
<keyword evidence="1" id="KW-0472">Membrane</keyword>
<dbReference type="Proteomes" id="UP000887574">
    <property type="component" value="Unplaced"/>
</dbReference>
<protein>
    <submittedName>
        <fullName evidence="3">Uncharacterized protein</fullName>
    </submittedName>
</protein>
<reference evidence="3" key="1">
    <citation type="submission" date="2022-11" db="UniProtKB">
        <authorList>
            <consortium name="WormBaseParasite"/>
        </authorList>
    </citation>
    <scope>IDENTIFICATION</scope>
</reference>
<accession>A0A915D419</accession>
<name>A0A915D419_9BILA</name>
<feature type="transmembrane region" description="Helical" evidence="1">
    <location>
        <begin position="96"/>
        <end position="119"/>
    </location>
</feature>
<feature type="transmembrane region" description="Helical" evidence="1">
    <location>
        <begin position="171"/>
        <end position="192"/>
    </location>
</feature>
<evidence type="ECO:0000313" key="2">
    <source>
        <dbReference type="Proteomes" id="UP000887574"/>
    </source>
</evidence>
<dbReference type="WBParaSite" id="jg15175">
    <property type="protein sequence ID" value="jg15175"/>
    <property type="gene ID" value="jg15175"/>
</dbReference>
<evidence type="ECO:0000313" key="3">
    <source>
        <dbReference type="WBParaSite" id="jg15175"/>
    </source>
</evidence>
<feature type="transmembrane region" description="Helical" evidence="1">
    <location>
        <begin position="139"/>
        <end position="159"/>
    </location>
</feature>
<dbReference type="AlphaFoldDB" id="A0A915D419"/>
<sequence>MGAIRAVQIFFPECDIWGRLFHLVQNMKKTLAEHQLKRLYEKNADFALECLIDGCACAFMAGAALKVVIVLLTIVVLVLLDPSYVTAYISVNYEIVLIYIIAALTLLYCIVSMVMYAVMQKSVAENEEVRLTNCALSEIVFSGAGMICWMIVCGIGGTVAQRTIIETGEFFGWLAACAGVIVCLFVGVFGSLCTEYCE</sequence>
<evidence type="ECO:0000256" key="1">
    <source>
        <dbReference type="SAM" id="Phobius"/>
    </source>
</evidence>